<dbReference type="Proteomes" id="UP001281614">
    <property type="component" value="Unassembled WGS sequence"/>
</dbReference>
<evidence type="ECO:0000313" key="4">
    <source>
        <dbReference type="Proteomes" id="UP001281614"/>
    </source>
</evidence>
<feature type="region of interest" description="Disordered" evidence="1">
    <location>
        <begin position="45"/>
        <end position="64"/>
    </location>
</feature>
<gene>
    <name evidence="3" type="ORF">CKAH01_01335</name>
</gene>
<name>A0AAE0D707_COLKA</name>
<dbReference type="InterPro" id="IPR021840">
    <property type="entry name" value="DUF3433"/>
</dbReference>
<accession>A0AAE0D707</accession>
<feature type="transmembrane region" description="Helical" evidence="2">
    <location>
        <begin position="116"/>
        <end position="135"/>
    </location>
</feature>
<evidence type="ECO:0000256" key="2">
    <source>
        <dbReference type="SAM" id="Phobius"/>
    </source>
</evidence>
<feature type="region of interest" description="Disordered" evidence="1">
    <location>
        <begin position="1"/>
        <end position="38"/>
    </location>
</feature>
<keyword evidence="2" id="KW-0472">Membrane</keyword>
<dbReference type="PANTHER" id="PTHR37544">
    <property type="entry name" value="SPRAY-RELATED"/>
    <property type="match status" value="1"/>
</dbReference>
<reference evidence="3" key="1">
    <citation type="submission" date="2023-02" db="EMBL/GenBank/DDBJ databases">
        <title>Colletotrichum kahawae CIFC_Que2 genome sequencing and assembly.</title>
        <authorList>
            <person name="Baroncelli R."/>
        </authorList>
    </citation>
    <scope>NUCLEOTIDE SEQUENCE</scope>
    <source>
        <strain evidence="3">CIFC_Que2</strain>
    </source>
</reference>
<organism evidence="3 4">
    <name type="scientific">Colletotrichum kahawae</name>
    <name type="common">Coffee berry disease fungus</name>
    <dbReference type="NCBI Taxonomy" id="34407"/>
    <lineage>
        <taxon>Eukaryota</taxon>
        <taxon>Fungi</taxon>
        <taxon>Dikarya</taxon>
        <taxon>Ascomycota</taxon>
        <taxon>Pezizomycotina</taxon>
        <taxon>Sordariomycetes</taxon>
        <taxon>Hypocreomycetidae</taxon>
        <taxon>Glomerellales</taxon>
        <taxon>Glomerellaceae</taxon>
        <taxon>Colletotrichum</taxon>
        <taxon>Colletotrichum gloeosporioides species complex</taxon>
    </lineage>
</organism>
<evidence type="ECO:0000313" key="3">
    <source>
        <dbReference type="EMBL" id="KAK2755443.1"/>
    </source>
</evidence>
<dbReference type="EMBL" id="VYYT01000222">
    <property type="protein sequence ID" value="KAK2755443.1"/>
    <property type="molecule type" value="Genomic_DNA"/>
</dbReference>
<feature type="transmembrane region" description="Helical" evidence="2">
    <location>
        <begin position="183"/>
        <end position="206"/>
    </location>
</feature>
<feature type="transmembrane region" description="Helical" evidence="2">
    <location>
        <begin position="703"/>
        <end position="727"/>
    </location>
</feature>
<feature type="compositionally biased region" description="Basic and acidic residues" evidence="1">
    <location>
        <begin position="18"/>
        <end position="38"/>
    </location>
</feature>
<comment type="caution">
    <text evidence="3">The sequence shown here is derived from an EMBL/GenBank/DDBJ whole genome shotgun (WGS) entry which is preliminary data.</text>
</comment>
<feature type="transmembrane region" description="Helical" evidence="2">
    <location>
        <begin position="1086"/>
        <end position="1107"/>
    </location>
</feature>
<evidence type="ECO:0000256" key="1">
    <source>
        <dbReference type="SAM" id="MobiDB-lite"/>
    </source>
</evidence>
<feature type="transmembrane region" description="Helical" evidence="2">
    <location>
        <begin position="79"/>
        <end position="101"/>
    </location>
</feature>
<protein>
    <submittedName>
        <fullName evidence="3">Uncharacterized protein</fullName>
    </submittedName>
</protein>
<keyword evidence="2" id="KW-1133">Transmembrane helix</keyword>
<keyword evidence="2" id="KW-0812">Transmembrane</keyword>
<keyword evidence="4" id="KW-1185">Reference proteome</keyword>
<feature type="transmembrane region" description="Helical" evidence="2">
    <location>
        <begin position="603"/>
        <end position="621"/>
    </location>
</feature>
<proteinExistence type="predicted"/>
<feature type="transmembrane region" description="Helical" evidence="2">
    <location>
        <begin position="641"/>
        <end position="662"/>
    </location>
</feature>
<dbReference type="Pfam" id="PF11915">
    <property type="entry name" value="DUF3433"/>
    <property type="match status" value="2"/>
</dbReference>
<sequence>MTLYDQGPQNPQPLPEEGIDRSDDLHPSGTGVEHHKGHDSADHALMKSFSNDNGDNDESAGDDLTDQHATWRPSWLRPIILSFFLGFFLLCTGILPAMYAYSSKNNGLVTARPNFVYLWRFGPTAVLTIVSVFWLRVEYQILRYIPWIVHCHHKSLDDDIHTLDYTAMMTHSVIYQSLRRKHYLVLLATVASLLMKVQIVLASGLYSLTTINLPQPTGIQLLDAINTTDHYQIDRRGEVRAYYLAVALQNFEFRRPFGLAEDMAYQTFRYQNGTRRGTTSTPLTAIVDGLFAEEHCLKLETWNSSSSTIDILPSAVVYLNFEGCNAPVRQYLRVSWSDSNANMKENEWIGEWGNEWNITADCPGLPQSDMGWVHYAARLRPSPQDRELPEILSLAAILCTTNIWTSKVQVVDDGVNANSTVIPDAPRKPFAAPFWTTLISSSFIGMNTGLSSPAAFGPVAIANHLQRGWGTAIMELDLHDLSLYSSDRLYDSAMNISRIMFPLLGHHCLRISGDNLSFTIGSTIAQIDNKLMVNRGICLSMTAVFFVWHRDPATVLGSLLFLKSQQTGSNQTARALPSSIGMTLEWGQCGFIPIVLRTWVRTLFVSIVLSIIVGLLCALKLSQDFDGLATVSEEGYINLLWTSLPTVIMLGVALYVGSYNYVSRSLATLSKLASGSCSARELDMSLADMLGVDALRHAIQQRLWAVTLSQVLALVCGFLTTLTSVVYTTQVIPEVRATKLAQETWFGSRNLNTYQSVNSSKNNREIIGSLILRQTDDVVVYPQNTYDDLVFPILGGMDSLDTSKTVSIQVTVPAAKLHPHCERLPSTSYSFNASSGYISEAVSCPNGTQAELEQLLGMSKRNSDGYKYASERYPSPSNLFTANHVCELGLDVGEFKHSTWRSMTYVWASISLATNETEHLSVWRCNYTWVEVATEVHFVAAGGELILDPERPPVADLETVKPWSPPFDIPLASDHFTGQHMGEPYPKTNDNWAPNGTGDYRREFTTLLEPYGRFRRGSFGDPKQEDAILADLTHSFSFIAAQLANLENRFKMNEDDTNQNLPREGLPQLDALVSNPNRRRLVQDPVITYALVVILSLVILANGWILITTASRRFLGRGLPLNLDVKAIAPDGFQSIGSMIALLRNSNALAYLPESAELLPPQEFHVAPWRPLKVRKIAHRYLHRVNEYVILCMHYGLGSDTKIASILDDEENGDDSVNPDDHWWRVLDDAELFNFGEDWEQIFNILPELIGHQKQEIRRGLDEAEVSRICQQFAEFDQKDTFDQVSPIVDQIQRRATAGNGPLFVADEQALDEKLLAVFYLDGYSNIVRHSSIEPGNLGDMKVGEEIGRDVDCWSTGKIGRL</sequence>
<dbReference type="PANTHER" id="PTHR37544:SF3">
    <property type="entry name" value="SPRAY"/>
    <property type="match status" value="1"/>
</dbReference>
<feature type="compositionally biased region" description="Acidic residues" evidence="1">
    <location>
        <begin position="54"/>
        <end position="64"/>
    </location>
</feature>